<dbReference type="EC" id="6.3.2.30" evidence="5"/>
<evidence type="ECO:0000256" key="4">
    <source>
        <dbReference type="ARBA" id="ARBA00011738"/>
    </source>
</evidence>
<dbReference type="InterPro" id="IPR036565">
    <property type="entry name" value="Mur-like_cat_sf"/>
</dbReference>
<keyword evidence="17" id="KW-1185">Reference proteome</keyword>
<comment type="function">
    <text evidence="1">Catalyzes the ATP-dependent polymerization of arginine and aspartate to multi-L-arginyl-poly-L-aspartic acid (cyanophycin; a water-insoluble reserve polymer).</text>
</comment>
<evidence type="ECO:0000256" key="9">
    <source>
        <dbReference type="ARBA" id="ARBA00022741"/>
    </source>
</evidence>
<name>A0A7G6E5K6_THEFR</name>
<dbReference type="InterPro" id="IPR013221">
    <property type="entry name" value="Mur_ligase_cen"/>
</dbReference>
<dbReference type="KEGG" id="tfr:BR63_14315"/>
<evidence type="ECO:0000256" key="10">
    <source>
        <dbReference type="ARBA" id="ARBA00022840"/>
    </source>
</evidence>
<dbReference type="InterPro" id="IPR044019">
    <property type="entry name" value="Cyanophycin_syn_N"/>
</dbReference>
<dbReference type="Gene3D" id="3.40.1190.10">
    <property type="entry name" value="Mur-like, catalytic domain"/>
    <property type="match status" value="1"/>
</dbReference>
<comment type="catalytic activity">
    <reaction evidence="12">
        <text>[L-4-(L-arginin-2-N-yl)aspartate](n)-L-aspartate + L-arginine + ATP = [L-4-(L-arginin-2-N-yl)aspartate](n+1) + ADP + phosphate + H(+)</text>
        <dbReference type="Rhea" id="RHEA:23888"/>
        <dbReference type="Rhea" id="RHEA-COMP:13732"/>
        <dbReference type="Rhea" id="RHEA-COMP:13733"/>
        <dbReference type="ChEBI" id="CHEBI:15378"/>
        <dbReference type="ChEBI" id="CHEBI:30616"/>
        <dbReference type="ChEBI" id="CHEBI:32682"/>
        <dbReference type="ChEBI" id="CHEBI:43474"/>
        <dbReference type="ChEBI" id="CHEBI:137986"/>
        <dbReference type="ChEBI" id="CHEBI:137990"/>
        <dbReference type="ChEBI" id="CHEBI:456216"/>
        <dbReference type="EC" id="6.3.2.30"/>
    </reaction>
</comment>
<dbReference type="AlphaFoldDB" id="A0A7G6E5K6"/>
<dbReference type="InterPro" id="IPR036615">
    <property type="entry name" value="Mur_ligase_C_dom_sf"/>
</dbReference>
<sequence length="895" mass="97406">MRILEIREYRGRNIYSHYPVVKAIIDLEDLANIWSDQIPGFAEKLARNIPQLQGHHCSRGREGGFLERVKEGTMFGHIVEHVALELQCMAGFSVIYGKTVATDNPGIYEVIVEAGVMEAGIQALKSALHLIQVLINNRECNVHGEIEKIRQAGREYGFGPSTQAIIEECRKRDIPVMPLGKGSLLQLGHGIKQQRVQATITGLTSCISVDIAGDKNLTKQLLAEGGIPVPWGDVACTEDEAVKIAVKLGDSVVVKPCNGNQGKGVTLNLESEAEIRTAFRIAQAYSEDIIVEKYIVGKHYRLLVVGNKMVAAAERIPAHVIGDGIHSVEQLIELANQDPSRGEEHEKPLTKIKIDPAALLVLAKQKMHPSSVPEFKQVVYLRENANLSTGGTAVDVTEEVHPEISKLAVRAARIIGLDVAGVDLVTPDIKRPLDKEGAVIEINAAPGIRMHHFPSRGVSRNAAGAIVDYLFPQGHSGRIPVVSITGTNGKTTTARLVGHIAGLWGKCVGLTTTGGVFVGRECLIKGDTTGPRSAQAVLRDSRVEIAVLETARGGILRSGLGYDKATVGVITNISEDHLGLDGIKDLKQLAHVKSLVIEALVKNGTAVLNADDPWSMVIASRVKENLLYFSLAEDNLIIKRHLSTGQKAVFVKKDQLVYAVGDGYHSIVAVEDIPLTVHGRATFNTANALAAAAACISLGMPVSVIREGLQTFNLTTWHNTGRCQLFQLGDIRVLLDYAHNPAAIQNILQYAKKLEPQRLLGVLGVPGDRRDRDIMEAGRVAGNYLDYCVIKEDQDLRGRRAGEAASLLWEGFKLGTNKNKAGEIILPELTAVLVALSKCKPGDLLVILYEKLEPLQELLHKLESRTAQEENLSKETPWGNIVEETCFMQKTLNNR</sequence>
<dbReference type="NCBIfam" id="NF010623">
    <property type="entry name" value="PRK14016.1"/>
    <property type="match status" value="1"/>
</dbReference>
<gene>
    <name evidence="16" type="primary">cphA</name>
    <name evidence="16" type="ORF">BR63_14315</name>
</gene>
<dbReference type="EC" id="6.3.2.29" evidence="6"/>
<dbReference type="GO" id="GO:0071161">
    <property type="term" value="F:cyanophycin synthetase activity (L-arginine-adding)"/>
    <property type="evidence" value="ECO:0007669"/>
    <property type="project" value="UniProtKB-EC"/>
</dbReference>
<dbReference type="Pfam" id="PF08245">
    <property type="entry name" value="Mur_ligase_M"/>
    <property type="match status" value="1"/>
</dbReference>
<evidence type="ECO:0000259" key="15">
    <source>
        <dbReference type="PROSITE" id="PS50975"/>
    </source>
</evidence>
<reference evidence="16 17" key="1">
    <citation type="journal article" date="2019" name="Front. Microbiol.">
        <title>Thermoanaerosceptrum fracticalcis gen. nov. sp. nov., a Novel Fumarate-Fermenting Microorganism From a Deep Fractured Carbonate Aquifer of the US Great Basin.</title>
        <authorList>
            <person name="Hamilton-Brehm S.D."/>
            <person name="Stewart L.E."/>
            <person name="Zavarin M."/>
            <person name="Caldwell M."/>
            <person name="Lawson P.A."/>
            <person name="Onstott T.C."/>
            <person name="Grzymski J."/>
            <person name="Neveux I."/>
            <person name="Lollar B.S."/>
            <person name="Russell C.E."/>
            <person name="Moser D.P."/>
        </authorList>
    </citation>
    <scope>NUCLEOTIDE SEQUENCE [LARGE SCALE GENOMIC DNA]</scope>
    <source>
        <strain evidence="16 17">DRI-13</strain>
    </source>
</reference>
<dbReference type="SUPFAM" id="SSF56059">
    <property type="entry name" value="Glutathione synthetase ATP-binding domain-like"/>
    <property type="match status" value="1"/>
</dbReference>
<dbReference type="GO" id="GO:0071160">
    <property type="term" value="F:cyanophycin synthetase activity (L-aspartate-adding)"/>
    <property type="evidence" value="ECO:0007669"/>
    <property type="project" value="UniProtKB-EC"/>
</dbReference>
<evidence type="ECO:0000256" key="7">
    <source>
        <dbReference type="ARBA" id="ARBA00022036"/>
    </source>
</evidence>
<comment type="subunit">
    <text evidence="4">Homodimer.</text>
</comment>
<evidence type="ECO:0000256" key="2">
    <source>
        <dbReference type="ARBA" id="ARBA00004752"/>
    </source>
</evidence>
<dbReference type="Proteomes" id="UP000515847">
    <property type="component" value="Chromosome"/>
</dbReference>
<dbReference type="Pfam" id="PF02875">
    <property type="entry name" value="Mur_ligase_C"/>
    <property type="match status" value="1"/>
</dbReference>
<evidence type="ECO:0000256" key="5">
    <source>
        <dbReference type="ARBA" id="ARBA00012968"/>
    </source>
</evidence>
<dbReference type="InterPro" id="IPR011761">
    <property type="entry name" value="ATP-grasp"/>
</dbReference>
<dbReference type="RefSeq" id="WP_081908082.1">
    <property type="nucleotide sequence ID" value="NZ_CP045798.1"/>
</dbReference>
<dbReference type="SUPFAM" id="SSF53244">
    <property type="entry name" value="MurD-like peptide ligases, peptide-binding domain"/>
    <property type="match status" value="1"/>
</dbReference>
<evidence type="ECO:0000313" key="17">
    <source>
        <dbReference type="Proteomes" id="UP000515847"/>
    </source>
</evidence>
<dbReference type="InterPro" id="IPR004101">
    <property type="entry name" value="Mur_ligase_C"/>
</dbReference>
<feature type="domain" description="ATP-grasp" evidence="15">
    <location>
        <begin position="219"/>
        <end position="471"/>
    </location>
</feature>
<dbReference type="InterPro" id="IPR013815">
    <property type="entry name" value="ATP_grasp_subdomain_1"/>
</dbReference>
<evidence type="ECO:0000313" key="16">
    <source>
        <dbReference type="EMBL" id="QNB47360.1"/>
    </source>
</evidence>
<dbReference type="InterPro" id="IPR011810">
    <property type="entry name" value="Cya_phycin_syn"/>
</dbReference>
<comment type="similarity">
    <text evidence="3">In the C-terminal section; belongs to the MurCDEF family.</text>
</comment>
<dbReference type="Gene3D" id="3.90.190.20">
    <property type="entry name" value="Mur ligase, C-terminal domain"/>
    <property type="match status" value="1"/>
</dbReference>
<dbReference type="NCBIfam" id="TIGR02068">
    <property type="entry name" value="cya_phycin_syn"/>
    <property type="match status" value="1"/>
</dbReference>
<protein>
    <recommendedName>
        <fullName evidence="7">Cyanophycin synthetase</fullName>
        <ecNumber evidence="6">6.3.2.29</ecNumber>
        <ecNumber evidence="5">6.3.2.30</ecNumber>
    </recommendedName>
    <alternativeName>
        <fullName evidence="11">Cyanophycin synthase</fullName>
    </alternativeName>
</protein>
<evidence type="ECO:0000256" key="3">
    <source>
        <dbReference type="ARBA" id="ARBA00009060"/>
    </source>
</evidence>
<dbReference type="PROSITE" id="PS50975">
    <property type="entry name" value="ATP_GRASP"/>
    <property type="match status" value="1"/>
</dbReference>
<organism evidence="16 17">
    <name type="scientific">Thermanaerosceptrum fracticalcis</name>
    <dbReference type="NCBI Taxonomy" id="1712410"/>
    <lineage>
        <taxon>Bacteria</taxon>
        <taxon>Bacillati</taxon>
        <taxon>Bacillota</taxon>
        <taxon>Clostridia</taxon>
        <taxon>Eubacteriales</taxon>
        <taxon>Peptococcaceae</taxon>
        <taxon>Thermanaerosceptrum</taxon>
    </lineage>
</organism>
<evidence type="ECO:0000256" key="6">
    <source>
        <dbReference type="ARBA" id="ARBA00013005"/>
    </source>
</evidence>
<comment type="catalytic activity">
    <reaction evidence="13">
        <text>[L-4-(L-arginin-2-N-yl)aspartate](n) + L-aspartate + ATP = [L-4-(L-arginin-2-N-yl)aspartate](n)-L-aspartate + ADP + phosphate + H(+)</text>
        <dbReference type="Rhea" id="RHEA:13277"/>
        <dbReference type="Rhea" id="RHEA-COMP:13728"/>
        <dbReference type="Rhea" id="RHEA-COMP:13733"/>
        <dbReference type="ChEBI" id="CHEBI:15378"/>
        <dbReference type="ChEBI" id="CHEBI:29991"/>
        <dbReference type="ChEBI" id="CHEBI:30616"/>
        <dbReference type="ChEBI" id="CHEBI:43474"/>
        <dbReference type="ChEBI" id="CHEBI:137986"/>
        <dbReference type="ChEBI" id="CHEBI:137990"/>
        <dbReference type="ChEBI" id="CHEBI:456216"/>
        <dbReference type="EC" id="6.3.2.29"/>
    </reaction>
</comment>
<evidence type="ECO:0000256" key="13">
    <source>
        <dbReference type="ARBA" id="ARBA00048425"/>
    </source>
</evidence>
<proteinExistence type="inferred from homology"/>
<dbReference type="PANTHER" id="PTHR23135:SF18">
    <property type="entry name" value="CYANOPHYCIN SYNTHETASE"/>
    <property type="match status" value="1"/>
</dbReference>
<keyword evidence="9 14" id="KW-0547">Nucleotide-binding</keyword>
<dbReference type="GO" id="GO:0046872">
    <property type="term" value="F:metal ion binding"/>
    <property type="evidence" value="ECO:0007669"/>
    <property type="project" value="InterPro"/>
</dbReference>
<dbReference type="OrthoDB" id="9803907at2"/>
<dbReference type="SUPFAM" id="SSF53623">
    <property type="entry name" value="MurD-like peptide ligases, catalytic domain"/>
    <property type="match status" value="1"/>
</dbReference>
<keyword evidence="10 14" id="KW-0067">ATP-binding</keyword>
<dbReference type="GO" id="GO:0005524">
    <property type="term" value="F:ATP binding"/>
    <property type="evidence" value="ECO:0007669"/>
    <property type="project" value="UniProtKB-UniRule"/>
</dbReference>
<evidence type="ECO:0000256" key="12">
    <source>
        <dbReference type="ARBA" id="ARBA00048094"/>
    </source>
</evidence>
<keyword evidence="8 16" id="KW-0436">Ligase</keyword>
<dbReference type="Gene3D" id="3.30.1490.20">
    <property type="entry name" value="ATP-grasp fold, A domain"/>
    <property type="match status" value="1"/>
</dbReference>
<dbReference type="EMBL" id="CP045798">
    <property type="protein sequence ID" value="QNB47360.1"/>
    <property type="molecule type" value="Genomic_DNA"/>
</dbReference>
<comment type="pathway">
    <text evidence="2">Cell wall biogenesis; peptidoglycan biosynthesis.</text>
</comment>
<evidence type="ECO:0000256" key="11">
    <source>
        <dbReference type="ARBA" id="ARBA00031353"/>
    </source>
</evidence>
<evidence type="ECO:0000256" key="14">
    <source>
        <dbReference type="PROSITE-ProRule" id="PRU00409"/>
    </source>
</evidence>
<evidence type="ECO:0000256" key="8">
    <source>
        <dbReference type="ARBA" id="ARBA00022598"/>
    </source>
</evidence>
<accession>A0A7G6E5K6</accession>
<dbReference type="PANTHER" id="PTHR23135">
    <property type="entry name" value="MUR LIGASE FAMILY MEMBER"/>
    <property type="match status" value="1"/>
</dbReference>
<evidence type="ECO:0000256" key="1">
    <source>
        <dbReference type="ARBA" id="ARBA00003184"/>
    </source>
</evidence>
<dbReference type="Gene3D" id="3.30.470.20">
    <property type="entry name" value="ATP-grasp fold, B domain"/>
    <property type="match status" value="2"/>
</dbReference>
<dbReference type="Pfam" id="PF18921">
    <property type="entry name" value="Cyanophycin_syn"/>
    <property type="match status" value="1"/>
</dbReference>
<dbReference type="InterPro" id="IPR013651">
    <property type="entry name" value="ATP-grasp_RimK-type"/>
</dbReference>
<dbReference type="Pfam" id="PF08443">
    <property type="entry name" value="RimK"/>
    <property type="match status" value="2"/>
</dbReference>